<dbReference type="Pfam" id="PF04277">
    <property type="entry name" value="OAD_gamma"/>
    <property type="match status" value="1"/>
</dbReference>
<evidence type="ECO:0000313" key="7">
    <source>
        <dbReference type="EMBL" id="WAM34009.1"/>
    </source>
</evidence>
<keyword evidence="2" id="KW-1003">Cell membrane</keyword>
<protein>
    <submittedName>
        <fullName evidence="7">OadG family transporter subunit</fullName>
    </submittedName>
</protein>
<name>A0ABY7BMG5_9FIRM</name>
<keyword evidence="3 6" id="KW-0812">Transmembrane</keyword>
<dbReference type="Proteomes" id="UP001164909">
    <property type="component" value="Chromosome"/>
</dbReference>
<feature type="transmembrane region" description="Helical" evidence="6">
    <location>
        <begin position="12"/>
        <end position="40"/>
    </location>
</feature>
<comment type="subcellular location">
    <subcellularLocation>
        <location evidence="1">Cell membrane</location>
    </subcellularLocation>
</comment>
<organism evidence="7 8">
    <name type="scientific">Caldicellulosiruptor morganii</name>
    <dbReference type="NCBI Taxonomy" id="1387555"/>
    <lineage>
        <taxon>Bacteria</taxon>
        <taxon>Bacillati</taxon>
        <taxon>Bacillota</taxon>
        <taxon>Bacillota incertae sedis</taxon>
        <taxon>Caldicellulosiruptorales</taxon>
        <taxon>Caldicellulosiruptoraceae</taxon>
        <taxon>Caldicellulosiruptor</taxon>
    </lineage>
</organism>
<gene>
    <name evidence="7" type="ORF">OTK00_000154</name>
</gene>
<evidence type="ECO:0000256" key="1">
    <source>
        <dbReference type="ARBA" id="ARBA00004236"/>
    </source>
</evidence>
<proteinExistence type="predicted"/>
<reference evidence="7" key="1">
    <citation type="submission" date="2022-12" db="EMBL/GenBank/DDBJ databases">
        <authorList>
            <person name="Bing R.G."/>
            <person name="Willard D.J."/>
            <person name="Manesh M.J.H."/>
            <person name="Laemthong T."/>
            <person name="Crosby J.R."/>
            <person name="Kelly R.M."/>
        </authorList>
    </citation>
    <scope>NUCLEOTIDE SEQUENCE</scope>
    <source>
        <strain evidence="7">DSM 8990</strain>
    </source>
</reference>
<keyword evidence="5 6" id="KW-0472">Membrane</keyword>
<evidence type="ECO:0000256" key="2">
    <source>
        <dbReference type="ARBA" id="ARBA00022475"/>
    </source>
</evidence>
<dbReference type="EMBL" id="CP113865">
    <property type="protein sequence ID" value="WAM34009.1"/>
    <property type="molecule type" value="Genomic_DNA"/>
</dbReference>
<evidence type="ECO:0000256" key="5">
    <source>
        <dbReference type="ARBA" id="ARBA00023136"/>
    </source>
</evidence>
<accession>A0ABY7BMG5</accession>
<evidence type="ECO:0000313" key="8">
    <source>
        <dbReference type="Proteomes" id="UP001164909"/>
    </source>
</evidence>
<sequence>MHYAYSTIGERLILGFEVTIIGVLIVFAVLALLSLIISLLSKVLQKISKADQKETDVPAELSFDMDLTEEVKPPDKAGFVSGEAVVFGADDEEVAAILAAISFDSDIPLSEMRIKSIKYMEK</sequence>
<evidence type="ECO:0000256" key="4">
    <source>
        <dbReference type="ARBA" id="ARBA00022989"/>
    </source>
</evidence>
<evidence type="ECO:0000256" key="6">
    <source>
        <dbReference type="SAM" id="Phobius"/>
    </source>
</evidence>
<keyword evidence="4 6" id="KW-1133">Transmembrane helix</keyword>
<dbReference type="InterPro" id="IPR005899">
    <property type="entry name" value="Na_pump_deCOase"/>
</dbReference>
<keyword evidence="8" id="KW-1185">Reference proteome</keyword>
<dbReference type="RefSeq" id="WP_045168488.1">
    <property type="nucleotide sequence ID" value="NZ_CP113865.1"/>
</dbReference>
<evidence type="ECO:0000256" key="3">
    <source>
        <dbReference type="ARBA" id="ARBA00022692"/>
    </source>
</evidence>